<dbReference type="GO" id="GO:0016787">
    <property type="term" value="F:hydrolase activity"/>
    <property type="evidence" value="ECO:0007669"/>
    <property type="project" value="UniProtKB-KW"/>
</dbReference>
<dbReference type="OrthoDB" id="24847at2"/>
<dbReference type="SUPFAM" id="SSF53474">
    <property type="entry name" value="alpha/beta-Hydrolases"/>
    <property type="match status" value="1"/>
</dbReference>
<dbReference type="InterPro" id="IPR029058">
    <property type="entry name" value="AB_hydrolase_fold"/>
</dbReference>
<sequence>MYLPENTSTNRPAMILIHGGGFSTGSKEDTNIVAMANYFASRGWVCISINYRLISAYGSLATSWGNYVLNHPTLTPAEKQQSYAMYPAARDAKAAVRWLYANASIYGINTNYVTALGGSAGSFLANMLGITNPSDFRDESLITTDSTLSSTNLSAGSTDHTIIDHWGGINHMTYLQAITGQSRFDANDPPISIVHGSADLDVPITQAEALRDAYISSGAPYEYNRLEGAGHSAWSATINGKSLSENAFQFIVTQQKLTVE</sequence>
<dbReference type="PANTHER" id="PTHR48081">
    <property type="entry name" value="AB HYDROLASE SUPERFAMILY PROTEIN C4A8.06C"/>
    <property type="match status" value="1"/>
</dbReference>
<comment type="caution">
    <text evidence="3">The sequence shown here is derived from an EMBL/GenBank/DDBJ whole genome shotgun (WGS) entry which is preliminary data.</text>
</comment>
<protein>
    <submittedName>
        <fullName evidence="3">Alpha/beta hydrolase</fullName>
    </submittedName>
</protein>
<proteinExistence type="predicted"/>
<accession>A0A4R9JRH7</accession>
<keyword evidence="1 3" id="KW-0378">Hydrolase</keyword>
<evidence type="ECO:0000313" key="3">
    <source>
        <dbReference type="EMBL" id="TGL52284.1"/>
    </source>
</evidence>
<dbReference type="Gene3D" id="3.40.50.1820">
    <property type="entry name" value="alpha/beta hydrolase"/>
    <property type="match status" value="1"/>
</dbReference>
<dbReference type="InterPro" id="IPR049492">
    <property type="entry name" value="BD-FAE-like_dom"/>
</dbReference>
<dbReference type="RefSeq" id="WP_135619438.1">
    <property type="nucleotide sequence ID" value="NZ_RQGG01000029.1"/>
</dbReference>
<reference evidence="3" key="1">
    <citation type="journal article" date="2019" name="PLoS Negl. Trop. Dis.">
        <title>Revisiting the worldwide diversity of Leptospira species in the environment.</title>
        <authorList>
            <person name="Vincent A.T."/>
            <person name="Schiettekatte O."/>
            <person name="Bourhy P."/>
            <person name="Veyrier F.J."/>
            <person name="Picardeau M."/>
        </authorList>
    </citation>
    <scope>NUCLEOTIDE SEQUENCE [LARGE SCALE GENOMIC DNA]</scope>
    <source>
        <strain evidence="3">201702454</strain>
    </source>
</reference>
<feature type="domain" description="BD-FAE-like" evidence="2">
    <location>
        <begin position="83"/>
        <end position="212"/>
    </location>
</feature>
<dbReference type="Pfam" id="PF20434">
    <property type="entry name" value="BD-FAE"/>
    <property type="match status" value="2"/>
</dbReference>
<dbReference type="PANTHER" id="PTHR48081:SF13">
    <property type="entry name" value="ALPHA_BETA HYDROLASE"/>
    <property type="match status" value="1"/>
</dbReference>
<keyword evidence="4" id="KW-1185">Reference proteome</keyword>
<dbReference type="InterPro" id="IPR050300">
    <property type="entry name" value="GDXG_lipolytic_enzyme"/>
</dbReference>
<gene>
    <name evidence="3" type="ORF">EHQ59_09525</name>
</gene>
<evidence type="ECO:0000259" key="2">
    <source>
        <dbReference type="Pfam" id="PF20434"/>
    </source>
</evidence>
<dbReference type="Proteomes" id="UP000297609">
    <property type="component" value="Unassembled WGS sequence"/>
</dbReference>
<feature type="domain" description="BD-FAE-like" evidence="2">
    <location>
        <begin position="1"/>
        <end position="55"/>
    </location>
</feature>
<organism evidence="3 4">
    <name type="scientific">Leptospira kemamanensis</name>
    <dbReference type="NCBI Taxonomy" id="2484942"/>
    <lineage>
        <taxon>Bacteria</taxon>
        <taxon>Pseudomonadati</taxon>
        <taxon>Spirochaetota</taxon>
        <taxon>Spirochaetia</taxon>
        <taxon>Leptospirales</taxon>
        <taxon>Leptospiraceae</taxon>
        <taxon>Leptospira</taxon>
    </lineage>
</organism>
<dbReference type="EMBL" id="RQGG01000029">
    <property type="protein sequence ID" value="TGL52284.1"/>
    <property type="molecule type" value="Genomic_DNA"/>
</dbReference>
<evidence type="ECO:0000256" key="1">
    <source>
        <dbReference type="ARBA" id="ARBA00022801"/>
    </source>
</evidence>
<name>A0A4R9JRH7_9LEPT</name>
<dbReference type="AlphaFoldDB" id="A0A4R9JRH7"/>
<evidence type="ECO:0000313" key="4">
    <source>
        <dbReference type="Proteomes" id="UP000297609"/>
    </source>
</evidence>